<sequence length="311" mass="33195">MLGDVLDMAKADMAKRQRPLAVEIPRPGEEQPVWSRVGVIALVGFVVGIAWPRIAGVRIGPSVPGDLKATAETATASAAPAAPAAPGSAEPEARPPDAAAKNEQRVVVGPGRITRCSDQKGKRVEDCGELLFDPVALPRLKELARCPAAAGLDGKLPIGFELNFEKKEVQVVKSKKTSLPSATISGVLQCAAREFSNVSLEEVPHKYRRYSLVYTATFYPPGADAEAAAKGEASKEEQEKGAGTTTSETAASGLATVSWDTALVRAQPKEGEVVMRLVRGTRIKLVGRQNDWYKVEHRGKTGWMYRGSIGL</sequence>
<gene>
    <name evidence="3" type="ORF">SOCE26_027640</name>
</gene>
<feature type="compositionally biased region" description="Basic and acidic residues" evidence="1">
    <location>
        <begin position="91"/>
        <end position="104"/>
    </location>
</feature>
<dbReference type="EMBL" id="CP012673">
    <property type="protein sequence ID" value="AUX41353.1"/>
    <property type="molecule type" value="Genomic_DNA"/>
</dbReference>
<feature type="region of interest" description="Disordered" evidence="1">
    <location>
        <begin position="70"/>
        <end position="105"/>
    </location>
</feature>
<evidence type="ECO:0000259" key="2">
    <source>
        <dbReference type="Pfam" id="PF08239"/>
    </source>
</evidence>
<dbReference type="Pfam" id="PF08239">
    <property type="entry name" value="SH3_3"/>
    <property type="match status" value="1"/>
</dbReference>
<evidence type="ECO:0000256" key="1">
    <source>
        <dbReference type="SAM" id="MobiDB-lite"/>
    </source>
</evidence>
<proteinExistence type="predicted"/>
<feature type="region of interest" description="Disordered" evidence="1">
    <location>
        <begin position="227"/>
        <end position="249"/>
    </location>
</feature>
<feature type="domain" description="SH3b" evidence="2">
    <location>
        <begin position="264"/>
        <end position="307"/>
    </location>
</feature>
<organism evidence="3 4">
    <name type="scientific">Sorangium cellulosum</name>
    <name type="common">Polyangium cellulosum</name>
    <dbReference type="NCBI Taxonomy" id="56"/>
    <lineage>
        <taxon>Bacteria</taxon>
        <taxon>Pseudomonadati</taxon>
        <taxon>Myxococcota</taxon>
        <taxon>Polyangia</taxon>
        <taxon>Polyangiales</taxon>
        <taxon>Polyangiaceae</taxon>
        <taxon>Sorangium</taxon>
    </lineage>
</organism>
<name>A0A2L0EPW4_SORCE</name>
<dbReference type="Gene3D" id="2.30.30.40">
    <property type="entry name" value="SH3 Domains"/>
    <property type="match status" value="1"/>
</dbReference>
<protein>
    <recommendedName>
        <fullName evidence="2">SH3b domain-containing protein</fullName>
    </recommendedName>
</protein>
<feature type="compositionally biased region" description="Basic and acidic residues" evidence="1">
    <location>
        <begin position="227"/>
        <end position="240"/>
    </location>
</feature>
<accession>A0A2L0EPW4</accession>
<dbReference type="Proteomes" id="UP000238348">
    <property type="component" value="Chromosome"/>
</dbReference>
<evidence type="ECO:0000313" key="3">
    <source>
        <dbReference type="EMBL" id="AUX41353.1"/>
    </source>
</evidence>
<feature type="compositionally biased region" description="Low complexity" evidence="1">
    <location>
        <begin position="70"/>
        <end position="90"/>
    </location>
</feature>
<dbReference type="InterPro" id="IPR003646">
    <property type="entry name" value="SH3-like_bac-type"/>
</dbReference>
<evidence type="ECO:0000313" key="4">
    <source>
        <dbReference type="Proteomes" id="UP000238348"/>
    </source>
</evidence>
<dbReference type="AlphaFoldDB" id="A0A2L0EPW4"/>
<reference evidence="3 4" key="1">
    <citation type="submission" date="2015-09" db="EMBL/GenBank/DDBJ databases">
        <title>Sorangium comparison.</title>
        <authorList>
            <person name="Zaburannyi N."/>
            <person name="Bunk B."/>
            <person name="Overmann J."/>
            <person name="Mueller R."/>
        </authorList>
    </citation>
    <scope>NUCLEOTIDE SEQUENCE [LARGE SCALE GENOMIC DNA]</scope>
    <source>
        <strain evidence="3 4">So ce26</strain>
    </source>
</reference>